<gene>
    <name evidence="2" type="ordered locus">VIBHAR_03642</name>
</gene>
<evidence type="ECO:0000313" key="2">
    <source>
        <dbReference type="EMBL" id="ABU72556.1"/>
    </source>
</evidence>
<name>A7MSD5_VIBC1</name>
<proteinExistence type="predicted"/>
<accession>A7MSD5</accession>
<dbReference type="AlphaFoldDB" id="A7MSD5"/>
<evidence type="ECO:0000256" key="1">
    <source>
        <dbReference type="SAM" id="Phobius"/>
    </source>
</evidence>
<evidence type="ECO:0000313" key="3">
    <source>
        <dbReference type="Proteomes" id="UP000008152"/>
    </source>
</evidence>
<dbReference type="Proteomes" id="UP000008152">
    <property type="component" value="Chromosome I"/>
</dbReference>
<keyword evidence="1" id="KW-0472">Membrane</keyword>
<dbReference type="EMBL" id="CP000789">
    <property type="protein sequence ID" value="ABU72556.1"/>
    <property type="molecule type" value="Genomic_DNA"/>
</dbReference>
<sequence>MRAKIIIKNHRSLVFVCGFSSQSVPYFTALTYSV</sequence>
<organism evidence="2 3">
    <name type="scientific">Vibrio campbellii (strain ATCC BAA-1116)</name>
    <dbReference type="NCBI Taxonomy" id="2902295"/>
    <lineage>
        <taxon>Bacteria</taxon>
        <taxon>Pseudomonadati</taxon>
        <taxon>Pseudomonadota</taxon>
        <taxon>Gammaproteobacteria</taxon>
        <taxon>Vibrionales</taxon>
        <taxon>Vibrionaceae</taxon>
        <taxon>Vibrio</taxon>
    </lineage>
</organism>
<dbReference type="PATRIC" id="fig|338187.36.peg.3541"/>
<dbReference type="KEGG" id="vha:VIBHAR_03642"/>
<keyword evidence="1" id="KW-0812">Transmembrane</keyword>
<protein>
    <submittedName>
        <fullName evidence="2">Uncharacterized protein</fullName>
    </submittedName>
</protein>
<feature type="transmembrane region" description="Helical" evidence="1">
    <location>
        <begin position="12"/>
        <end position="32"/>
    </location>
</feature>
<reference evidence="2 3" key="1">
    <citation type="submission" date="2007-08" db="EMBL/GenBank/DDBJ databases">
        <authorList>
            <consortium name="The Vibrio harveyi Genome Sequencing Project"/>
            <person name="Bassler B."/>
            <person name="Clifton S.W."/>
            <person name="Fulton L."/>
            <person name="Delehaunty K."/>
            <person name="Fronick C."/>
            <person name="Harrison M."/>
            <person name="Markivic C."/>
            <person name="Fulton R."/>
            <person name="Tin-Wollam A.-M."/>
            <person name="Shah N."/>
            <person name="Pepin K."/>
            <person name="Nash W."/>
            <person name="Thiruvilangam P."/>
            <person name="Bhonagiri V."/>
            <person name="Waters C."/>
            <person name="Tu K.C."/>
            <person name="Irgon J."/>
            <person name="Wilson R.K."/>
        </authorList>
    </citation>
    <scope>NUCLEOTIDE SEQUENCE [LARGE SCALE GENOMIC DNA]</scope>
    <source>
        <strain evidence="3">ATCC BAA-1116 / BB120</strain>
    </source>
</reference>
<keyword evidence="1" id="KW-1133">Transmembrane helix</keyword>